<evidence type="ECO:0000256" key="5">
    <source>
        <dbReference type="ARBA" id="ARBA00022777"/>
    </source>
</evidence>
<dbReference type="PRINTS" id="PR00344">
    <property type="entry name" value="BCTRLSENSOR"/>
</dbReference>
<dbReference type="Gene3D" id="2.60.40.10">
    <property type="entry name" value="Immunoglobulins"/>
    <property type="match status" value="1"/>
</dbReference>
<keyword evidence="10" id="KW-0812">Transmembrane</keyword>
<evidence type="ECO:0000256" key="9">
    <source>
        <dbReference type="PROSITE-ProRule" id="PRU00169"/>
    </source>
</evidence>
<feature type="modified residue" description="4-aspartylphosphate" evidence="9">
    <location>
        <position position="1145"/>
    </location>
</feature>
<comment type="caution">
    <text evidence="15">The sequence shown here is derived from an EMBL/GenBank/DDBJ whole genome shotgun (WGS) entry which is preliminary data.</text>
</comment>
<proteinExistence type="predicted"/>
<dbReference type="Gene3D" id="2.130.10.10">
    <property type="entry name" value="YVTN repeat-like/Quinoprotein amine dehydrogenase"/>
    <property type="match status" value="2"/>
</dbReference>
<dbReference type="SMART" id="SM00448">
    <property type="entry name" value="REC"/>
    <property type="match status" value="1"/>
</dbReference>
<dbReference type="InterPro" id="IPR011110">
    <property type="entry name" value="Reg_prop"/>
</dbReference>
<dbReference type="Pfam" id="PF00072">
    <property type="entry name" value="Response_reg"/>
    <property type="match status" value="1"/>
</dbReference>
<dbReference type="PROSITE" id="PS01124">
    <property type="entry name" value="HTH_ARAC_FAMILY_2"/>
    <property type="match status" value="1"/>
</dbReference>
<dbReference type="SUPFAM" id="SSF63829">
    <property type="entry name" value="Calcium-dependent phosphotriesterase"/>
    <property type="match status" value="2"/>
</dbReference>
<dbReference type="SMART" id="SM00387">
    <property type="entry name" value="HATPase_c"/>
    <property type="match status" value="1"/>
</dbReference>
<keyword evidence="3 9" id="KW-0597">Phosphoprotein</keyword>
<comment type="catalytic activity">
    <reaction evidence="1">
        <text>ATP + protein L-histidine = ADP + protein N-phospho-L-histidine.</text>
        <dbReference type="EC" id="2.7.13.3"/>
    </reaction>
</comment>
<dbReference type="InterPro" id="IPR018062">
    <property type="entry name" value="HTH_AraC-typ_CS"/>
</dbReference>
<keyword evidence="7" id="KW-0238">DNA-binding</keyword>
<feature type="domain" description="Histidine kinase" evidence="13">
    <location>
        <begin position="840"/>
        <end position="1057"/>
    </location>
</feature>
<dbReference type="SUPFAM" id="SSF46689">
    <property type="entry name" value="Homeodomain-like"/>
    <property type="match status" value="1"/>
</dbReference>
<dbReference type="PANTHER" id="PTHR43547">
    <property type="entry name" value="TWO-COMPONENT HISTIDINE KINASE"/>
    <property type="match status" value="1"/>
</dbReference>
<keyword evidence="5" id="KW-0418">Kinase</keyword>
<keyword evidence="8" id="KW-0804">Transcription</keyword>
<reference evidence="15 16" key="1">
    <citation type="journal article" date="2019" name="Nat. Med.">
        <title>A library of human gut bacterial isolates paired with longitudinal multiomics data enables mechanistic microbiome research.</title>
        <authorList>
            <person name="Poyet M."/>
            <person name="Groussin M."/>
            <person name="Gibbons S.M."/>
            <person name="Avila-Pacheco J."/>
            <person name="Jiang X."/>
            <person name="Kearney S.M."/>
            <person name="Perrotta A.R."/>
            <person name="Berdy B."/>
            <person name="Zhao S."/>
            <person name="Lieberman T.D."/>
            <person name="Swanson P.K."/>
            <person name="Smith M."/>
            <person name="Roesemann S."/>
            <person name="Alexander J.E."/>
            <person name="Rich S.A."/>
            <person name="Livny J."/>
            <person name="Vlamakis H."/>
            <person name="Clish C."/>
            <person name="Bullock K."/>
            <person name="Deik A."/>
            <person name="Scott J."/>
            <person name="Pierce K.A."/>
            <person name="Xavier R.J."/>
            <person name="Alm E.J."/>
        </authorList>
    </citation>
    <scope>NUCLEOTIDE SEQUENCE [LARGE SCALE GENOMIC DNA]</scope>
    <source>
        <strain evidence="15 16">BIOML-A134</strain>
    </source>
</reference>
<feature type="chain" id="PRO_5030132686" description="histidine kinase" evidence="11">
    <location>
        <begin position="22"/>
        <end position="1350"/>
    </location>
</feature>
<organism evidence="15 16">
    <name type="scientific">Bacteroides ovatus</name>
    <dbReference type="NCBI Taxonomy" id="28116"/>
    <lineage>
        <taxon>Bacteria</taxon>
        <taxon>Pseudomonadati</taxon>
        <taxon>Bacteroidota</taxon>
        <taxon>Bacteroidia</taxon>
        <taxon>Bacteroidales</taxon>
        <taxon>Bacteroidaceae</taxon>
        <taxon>Bacteroides</taxon>
    </lineage>
</organism>
<dbReference type="Gene3D" id="1.10.10.60">
    <property type="entry name" value="Homeodomain-like"/>
    <property type="match status" value="1"/>
</dbReference>
<dbReference type="InterPro" id="IPR001789">
    <property type="entry name" value="Sig_transdc_resp-reg_receiver"/>
</dbReference>
<evidence type="ECO:0000256" key="10">
    <source>
        <dbReference type="SAM" id="Phobius"/>
    </source>
</evidence>
<keyword evidence="10" id="KW-1133">Transmembrane helix</keyword>
<dbReference type="InterPro" id="IPR011006">
    <property type="entry name" value="CheY-like_superfamily"/>
</dbReference>
<dbReference type="SMART" id="SM00342">
    <property type="entry name" value="HTH_ARAC"/>
    <property type="match status" value="1"/>
</dbReference>
<dbReference type="CDD" id="cd00082">
    <property type="entry name" value="HisKA"/>
    <property type="match status" value="1"/>
</dbReference>
<evidence type="ECO:0000259" key="14">
    <source>
        <dbReference type="PROSITE" id="PS50110"/>
    </source>
</evidence>
<dbReference type="GO" id="GO:0043565">
    <property type="term" value="F:sequence-specific DNA binding"/>
    <property type="evidence" value="ECO:0007669"/>
    <property type="project" value="InterPro"/>
</dbReference>
<dbReference type="InterPro" id="IPR013783">
    <property type="entry name" value="Ig-like_fold"/>
</dbReference>
<evidence type="ECO:0000256" key="11">
    <source>
        <dbReference type="SAM" id="SignalP"/>
    </source>
</evidence>
<dbReference type="PROSITE" id="PS00041">
    <property type="entry name" value="HTH_ARAC_FAMILY_1"/>
    <property type="match status" value="1"/>
</dbReference>
<feature type="transmembrane region" description="Helical" evidence="10">
    <location>
        <begin position="786"/>
        <end position="808"/>
    </location>
</feature>
<dbReference type="GO" id="GO:0000155">
    <property type="term" value="F:phosphorelay sensor kinase activity"/>
    <property type="evidence" value="ECO:0007669"/>
    <property type="project" value="InterPro"/>
</dbReference>
<evidence type="ECO:0000313" key="16">
    <source>
        <dbReference type="Proteomes" id="UP000473905"/>
    </source>
</evidence>
<name>A0A5M5D5P2_BACOV</name>
<dbReference type="GO" id="GO:0003700">
    <property type="term" value="F:DNA-binding transcription factor activity"/>
    <property type="evidence" value="ECO:0007669"/>
    <property type="project" value="InterPro"/>
</dbReference>
<dbReference type="Pfam" id="PF12833">
    <property type="entry name" value="HTH_18"/>
    <property type="match status" value="1"/>
</dbReference>
<feature type="domain" description="HTH araC/xylS-type" evidence="12">
    <location>
        <begin position="1246"/>
        <end position="1345"/>
    </location>
</feature>
<dbReference type="InterPro" id="IPR009057">
    <property type="entry name" value="Homeodomain-like_sf"/>
</dbReference>
<dbReference type="InterPro" id="IPR004358">
    <property type="entry name" value="Sig_transdc_His_kin-like_C"/>
</dbReference>
<protein>
    <recommendedName>
        <fullName evidence="2">histidine kinase</fullName>
        <ecNumber evidence="2">2.7.13.3</ecNumber>
    </recommendedName>
</protein>
<dbReference type="Pfam" id="PF02518">
    <property type="entry name" value="HATPase_c"/>
    <property type="match status" value="1"/>
</dbReference>
<evidence type="ECO:0000256" key="7">
    <source>
        <dbReference type="ARBA" id="ARBA00023125"/>
    </source>
</evidence>
<dbReference type="PROSITE" id="PS50110">
    <property type="entry name" value="RESPONSE_REGULATORY"/>
    <property type="match status" value="1"/>
</dbReference>
<feature type="signal peptide" evidence="11">
    <location>
        <begin position="1"/>
        <end position="21"/>
    </location>
</feature>
<keyword evidence="6" id="KW-0805">Transcription regulation</keyword>
<dbReference type="EMBL" id="VWKB01000036">
    <property type="protein sequence ID" value="KAA4091708.1"/>
    <property type="molecule type" value="Genomic_DNA"/>
</dbReference>
<dbReference type="Pfam" id="PF07494">
    <property type="entry name" value="Reg_prop"/>
    <property type="match status" value="4"/>
</dbReference>
<accession>A0A5M5D5P2</accession>
<dbReference type="InterPro" id="IPR003594">
    <property type="entry name" value="HATPase_dom"/>
</dbReference>
<dbReference type="InterPro" id="IPR036097">
    <property type="entry name" value="HisK_dim/P_sf"/>
</dbReference>
<feature type="domain" description="Response regulatory" evidence="14">
    <location>
        <begin position="1097"/>
        <end position="1212"/>
    </location>
</feature>
<dbReference type="Proteomes" id="UP000473905">
    <property type="component" value="Unassembled WGS sequence"/>
</dbReference>
<dbReference type="Gene3D" id="3.40.50.2300">
    <property type="match status" value="1"/>
</dbReference>
<evidence type="ECO:0000313" key="15">
    <source>
        <dbReference type="EMBL" id="KAA4091708.1"/>
    </source>
</evidence>
<keyword evidence="11" id="KW-0732">Signal</keyword>
<sequence length="1350" mass="156015">MKHFVCYIIFMMTAISMFSSNENILSLCNINNVNISNGLSHNGVTATMRDSRGYLWICTYDGLNQYNGFTVKIYKNTLSENLFNSNRIRCIAEDEYGRLWLGTDEGITVFDYDKYKFYRLSVDNKNEFKSNFNFIIRRIMFDKHRKIMICLSESNGILEYDMNLSLVTNISYPKRLEANDLCAIDANNYLLSSNIGIFCYNTTNKELYKINNDKIKDSSCLRVSRNNNIYISSGSILYDCSHVVDNGILSEIKIHNTFNIGSAIKTFELEDNERIWIGTVNDGVMVYPSDGNSEYQMKLLDYKRISEISFLDNSYCISTFDGGIHFYSFKNEIFKKVDFKGFKFYQVAAYGDGLLAKNNKSLYLYDFRQNKISEFASVISKELQNNVKSFYVDSLDRLWILTKENRLFSYDKNTKLKEYKDVKLLLLKDDSPQIFYSDPMGNIWLGYIDNLYRISFTSDHEIDEVESIHQNVMFDSCGISKIRAMYWDSRTSSMFVGTDVQGMYQLYIDRQKPIKDIKIEHYMFDKGDKHSLSSNFVSSIIRDKSGILWFGTEQGGLCRAIEEDGQRMKFISYSEEDGLSNNVVKSLLGDKSGNLWIATNIGLNIYRNDSGSFHVYRTSDGLPFDDFWYASFMMNDGTLVFSKFEGFCYFNPDLLPNKEELPQLHIRSFNVLSDKILPNEIYNDRIIIDSRLSDNDVLNLKYNENSISFDIDALYSKVATDHFIRYKLEPLNDEWIQIPAKDQKLSFNGLKPDNYRLSLSASNSFDEWTKPISIGINIAPPFSRSAIAYVIYVLLALLFISIIVYNLMRVQRLKYELREEAIQKRSLELLNIEKQRFFSNISHELKTPLTLILAPITVLSERFLLDIDVKEKLAIIKRQAKKMLNLIELSHELQLNERNMLKVKPCMFSFNKFLKDITEDFMFMAKYDNKDFVVNYPNKNVNVYADYSMIEQMLNNLLTNSFKHTVQRDKVGIDISYHDQLLTIKVYDTGDGISEKDLPYIFDRFYQASNQGLKNIGGTGIGLAFTKRLIELHSGNIGVESKLGEGSTFTVNLPIIQNVTEADVIDETNEQEGETDLYVGDWDIKSIEIDSKYLRFLVYLVEDNTEMRSFLTEIIGQFFTVKSFANGKECLDGMNKEWPDIIVSDVMMPEMDGNELCNVIKSDLKTSHIPVILLTACNTVDDKIKGLQSGADAYIPKPFYPKHVLTRICTLLDNRAKLWERFQSGVPLNIAANENEVSAKDNEFICALYAKFNEYVDDECVDMELLAKEIGVNRSLFFQKVKALTNDSPFELLKNYRLQRAAELLVKEEYNVNEVCMMTGFKSRTHFSRLFKEKYGVAPSKYKESVVNRI</sequence>
<dbReference type="InterPro" id="IPR003661">
    <property type="entry name" value="HisK_dim/P_dom"/>
</dbReference>
<dbReference type="SUPFAM" id="SSF52172">
    <property type="entry name" value="CheY-like"/>
    <property type="match status" value="1"/>
</dbReference>
<dbReference type="InterPro" id="IPR018060">
    <property type="entry name" value="HTH_AraC"/>
</dbReference>
<evidence type="ECO:0000259" key="13">
    <source>
        <dbReference type="PROSITE" id="PS50109"/>
    </source>
</evidence>
<evidence type="ECO:0000259" key="12">
    <source>
        <dbReference type="PROSITE" id="PS01124"/>
    </source>
</evidence>
<dbReference type="Pfam" id="PF00512">
    <property type="entry name" value="HisKA"/>
    <property type="match status" value="1"/>
</dbReference>
<dbReference type="EC" id="2.7.13.3" evidence="2"/>
<dbReference type="Gene3D" id="1.10.287.130">
    <property type="match status" value="1"/>
</dbReference>
<dbReference type="FunFam" id="3.30.565.10:FF:000006">
    <property type="entry name" value="Sensor histidine kinase WalK"/>
    <property type="match status" value="1"/>
</dbReference>
<evidence type="ECO:0000256" key="8">
    <source>
        <dbReference type="ARBA" id="ARBA00023163"/>
    </source>
</evidence>
<dbReference type="Gene3D" id="3.30.565.10">
    <property type="entry name" value="Histidine kinase-like ATPase, C-terminal domain"/>
    <property type="match status" value="1"/>
</dbReference>
<dbReference type="SMART" id="SM00388">
    <property type="entry name" value="HisKA"/>
    <property type="match status" value="1"/>
</dbReference>
<dbReference type="SUPFAM" id="SSF50965">
    <property type="entry name" value="Galactose oxidase, central domain"/>
    <property type="match status" value="1"/>
</dbReference>
<evidence type="ECO:0000256" key="3">
    <source>
        <dbReference type="ARBA" id="ARBA00022553"/>
    </source>
</evidence>
<evidence type="ECO:0000256" key="1">
    <source>
        <dbReference type="ARBA" id="ARBA00000085"/>
    </source>
</evidence>
<evidence type="ECO:0000256" key="6">
    <source>
        <dbReference type="ARBA" id="ARBA00023015"/>
    </source>
</evidence>
<keyword evidence="16" id="KW-1185">Reference proteome</keyword>
<dbReference type="InterPro" id="IPR005467">
    <property type="entry name" value="His_kinase_dom"/>
</dbReference>
<evidence type="ECO:0000256" key="4">
    <source>
        <dbReference type="ARBA" id="ARBA00022679"/>
    </source>
</evidence>
<keyword evidence="4" id="KW-0808">Transferase</keyword>
<dbReference type="SUPFAM" id="SSF55874">
    <property type="entry name" value="ATPase domain of HSP90 chaperone/DNA topoisomerase II/histidine kinase"/>
    <property type="match status" value="1"/>
</dbReference>
<dbReference type="InterPro" id="IPR036890">
    <property type="entry name" value="HATPase_C_sf"/>
</dbReference>
<dbReference type="SUPFAM" id="SSF47384">
    <property type="entry name" value="Homodimeric domain of signal transducing histidine kinase"/>
    <property type="match status" value="1"/>
</dbReference>
<evidence type="ECO:0000256" key="2">
    <source>
        <dbReference type="ARBA" id="ARBA00012438"/>
    </source>
</evidence>
<gene>
    <name evidence="15" type="ORF">F3D66_22675</name>
</gene>
<dbReference type="PANTHER" id="PTHR43547:SF2">
    <property type="entry name" value="HYBRID SIGNAL TRANSDUCTION HISTIDINE KINASE C"/>
    <property type="match status" value="1"/>
</dbReference>
<keyword evidence="10" id="KW-0472">Membrane</keyword>
<dbReference type="PROSITE" id="PS50109">
    <property type="entry name" value="HIS_KIN"/>
    <property type="match status" value="1"/>
</dbReference>
<dbReference type="InterPro" id="IPR011043">
    <property type="entry name" value="Gal_Oxase/kelch_b-propeller"/>
</dbReference>
<dbReference type="InterPro" id="IPR015943">
    <property type="entry name" value="WD40/YVTN_repeat-like_dom_sf"/>
</dbReference>